<accession>A0A2P2R0J2</accession>
<protein>
    <submittedName>
        <fullName evidence="1">Uncharacterized protein</fullName>
    </submittedName>
</protein>
<dbReference type="EMBL" id="GGEC01092249">
    <property type="protein sequence ID" value="MBX72733.1"/>
    <property type="molecule type" value="Transcribed_RNA"/>
</dbReference>
<reference evidence="1" key="1">
    <citation type="submission" date="2018-02" db="EMBL/GenBank/DDBJ databases">
        <title>Rhizophora mucronata_Transcriptome.</title>
        <authorList>
            <person name="Meera S.P."/>
            <person name="Sreeshan A."/>
            <person name="Augustine A."/>
        </authorList>
    </citation>
    <scope>NUCLEOTIDE SEQUENCE</scope>
    <source>
        <tissue evidence="1">Leaf</tissue>
    </source>
</reference>
<name>A0A2P2R0J2_RHIMU</name>
<proteinExistence type="predicted"/>
<dbReference type="AlphaFoldDB" id="A0A2P2R0J2"/>
<organism evidence="1">
    <name type="scientific">Rhizophora mucronata</name>
    <name type="common">Asiatic mangrove</name>
    <dbReference type="NCBI Taxonomy" id="61149"/>
    <lineage>
        <taxon>Eukaryota</taxon>
        <taxon>Viridiplantae</taxon>
        <taxon>Streptophyta</taxon>
        <taxon>Embryophyta</taxon>
        <taxon>Tracheophyta</taxon>
        <taxon>Spermatophyta</taxon>
        <taxon>Magnoliopsida</taxon>
        <taxon>eudicotyledons</taxon>
        <taxon>Gunneridae</taxon>
        <taxon>Pentapetalae</taxon>
        <taxon>rosids</taxon>
        <taxon>fabids</taxon>
        <taxon>Malpighiales</taxon>
        <taxon>Rhizophoraceae</taxon>
        <taxon>Rhizophora</taxon>
    </lineage>
</organism>
<sequence>MLTCVHLTSRVVVKSFKMRTRSTSYDWYDY</sequence>
<evidence type="ECO:0000313" key="1">
    <source>
        <dbReference type="EMBL" id="MBX72733.1"/>
    </source>
</evidence>